<evidence type="ECO:0000313" key="1">
    <source>
        <dbReference type="EMBL" id="AOT23204.1"/>
    </source>
</evidence>
<dbReference type="Proteomes" id="UP000224956">
    <property type="component" value="Segment"/>
</dbReference>
<accession>A0A1D8EQ80</accession>
<sequence length="208" mass="24017">MSGEWFETEYGAMHRSDKLAAGREDQRVVRLVPVRAGYTTVRRPRKDNRPGLSVGVIDALKQQGLNQSDIARLFGVSRQAVSWHKQTYNGRLTPREQVLREHWPFDCIYGQGEASPARRLRDHAEWFVVGEDGITADNMRRLRSFWKRLRDKGLVVEYDPALPPTPGLSKLGGWAYRPREPRDGDLMIRVNEHTRLTAEGRRIFRLPD</sequence>
<dbReference type="EMBL" id="KX621007">
    <property type="protein sequence ID" value="AOT23204.1"/>
    <property type="molecule type" value="Genomic_DNA"/>
</dbReference>
<evidence type="ECO:0000313" key="2">
    <source>
        <dbReference type="Proteomes" id="UP000224956"/>
    </source>
</evidence>
<gene>
    <name evidence="1" type="ORF">SEA_TAQUITO_84</name>
</gene>
<protein>
    <submittedName>
        <fullName evidence="1">Immunity repressor</fullName>
    </submittedName>
</protein>
<proteinExistence type="predicted"/>
<reference evidence="1 2" key="1">
    <citation type="submission" date="2016-07" db="EMBL/GenBank/DDBJ databases">
        <authorList>
            <person name="Henderson J.H."/>
            <person name="Agbayani G."/>
            <person name="Akanbi A."/>
            <person name="Allen L."/>
            <person name="Anton T."/>
            <person name="Bauer V."/>
            <person name="Benoit R."/>
            <person name="Bhakta Y."/>
            <person name="Binongcal M.A."/>
            <person name="Bobovsky T."/>
            <person name="Bual H."/>
            <person name="Calley B."/>
            <person name="Clark M."/>
            <person name="Conahan B."/>
            <person name="Cone E."/>
            <person name="Dardis C."/>
            <person name="Fangman M."/>
            <person name="Flatgard B."/>
            <person name="Focht K."/>
            <person name="Geraci K."/>
            <person name="Goodwin B."/>
            <person name="Hanson H."/>
            <person name="Hunt G."/>
            <person name="Hutton S."/>
            <person name="Illback M."/>
            <person name="Jamsa A."/>
            <person name="Konzek B."/>
            <person name="Kraus A."/>
            <person name="Kuenzi M."/>
            <person name="Laird K."/>
            <person name="Lieb M."/>
            <person name="MacKenzie A."/>
            <person name="Maurer K."/>
            <person name="Miera M."/>
            <person name="Mishler B."/>
            <person name="Naughton C."/>
            <person name="Nease R."/>
            <person name="Nelson B."/>
            <person name="Nigg N."/>
            <person name="O'Sullivan K."/>
            <person name="Orion I."/>
            <person name="Peterson C."/>
            <person name="Peterson S."/>
            <person name="Roletto M."/>
            <person name="Rush L."/>
            <person name="Schlatter T."/>
            <person name="Seidl R."/>
            <person name="Sevy E."/>
            <person name="Sonderby V."/>
            <person name="Souers H."/>
            <person name="Syvertson H."/>
            <person name="Taggard K."/>
            <person name="Takasugi J."/>
            <person name="Tietge S."/>
            <person name="Vasquez C."/>
            <person name="Velasco R."/>
            <person name="Virk M."/>
            <person name="Vologdin S."/>
            <person name="Wing S."/>
            <person name="Winslow J."/>
            <person name="Young E."/>
            <person name="Cunanan N."/>
            <person name="Dasiuk E."/>
            <person name="Fudge K."/>
            <person name="Murphy A."/>
            <person name="Poxleitner M.K."/>
            <person name="Ettinger A.-S.H."/>
            <person name="Anders K.R."/>
            <person name="Schaff J.E."/>
            <person name="Dashiell C.L."/>
            <person name="Macialek J.A."/>
            <person name="Braun M.A."/>
            <person name="Delesalle V.A."/>
            <person name="Hughes L.E."/>
            <person name="Ware V.C."/>
            <person name="Bradley K.W."/>
            <person name="Barker L.P."/>
            <person name="Asai D.J."/>
            <person name="Bowman C.A."/>
            <person name="Russell D.A."/>
            <person name="Pope W.H."/>
            <person name="Jacobs-Sera D."/>
            <person name="Hendrix R.W."/>
            <person name="Hatfull G.F."/>
        </authorList>
    </citation>
    <scope>NUCLEOTIDE SEQUENCE [LARGE SCALE GENOMIC DNA]</scope>
</reference>
<keyword evidence="2" id="KW-1185">Reference proteome</keyword>
<organism evidence="1 2">
    <name type="scientific">Mycobacterium phage Taquito</name>
    <dbReference type="NCBI Taxonomy" id="1897500"/>
    <lineage>
        <taxon>Viruses</taxon>
        <taxon>Duplodnaviria</taxon>
        <taxon>Heunggongvirae</taxon>
        <taxon>Uroviricota</taxon>
        <taxon>Caudoviricetes</taxon>
        <taxon>Weiservirinae</taxon>
        <taxon>Fionnbharthvirus</taxon>
        <taxon>Fionnbharthvirus taquito</taxon>
    </lineage>
</organism>
<name>A0A1D8EQ80_9CAUD</name>